<dbReference type="PANTHER" id="PTHR35849">
    <property type="entry name" value="BLR2341 PROTEIN"/>
    <property type="match status" value="1"/>
</dbReference>
<dbReference type="AlphaFoldDB" id="A0A562LK25"/>
<keyword evidence="3" id="KW-1185">Reference proteome</keyword>
<reference evidence="2 3" key="1">
    <citation type="journal article" date="2015" name="Stand. Genomic Sci.">
        <title>Genomic Encyclopedia of Bacterial and Archaeal Type Strains, Phase III: the genomes of soil and plant-associated and newly described type strains.</title>
        <authorList>
            <person name="Whitman W.B."/>
            <person name="Woyke T."/>
            <person name="Klenk H.P."/>
            <person name="Zhou Y."/>
            <person name="Lilburn T.G."/>
            <person name="Beck B.J."/>
            <person name="De Vos P."/>
            <person name="Vandamme P."/>
            <person name="Eisen J.A."/>
            <person name="Garrity G."/>
            <person name="Hugenholtz P."/>
            <person name="Kyrpides N.C."/>
        </authorList>
    </citation>
    <scope>NUCLEOTIDE SEQUENCE [LARGE SCALE GENOMIC DNA]</scope>
    <source>
        <strain evidence="2 3">CGMCC 1.10136</strain>
    </source>
</reference>
<dbReference type="InterPro" id="IPR002645">
    <property type="entry name" value="STAS_dom"/>
</dbReference>
<dbReference type="InterPro" id="IPR058548">
    <property type="entry name" value="MlaB-like_STAS"/>
</dbReference>
<dbReference type="Gene3D" id="3.30.750.24">
    <property type="entry name" value="STAS domain"/>
    <property type="match status" value="1"/>
</dbReference>
<dbReference type="EMBL" id="VLKP01000011">
    <property type="protein sequence ID" value="TWI07984.1"/>
    <property type="molecule type" value="Genomic_DNA"/>
</dbReference>
<dbReference type="CDD" id="cd07043">
    <property type="entry name" value="STAS_anti-anti-sigma_factors"/>
    <property type="match status" value="1"/>
</dbReference>
<feature type="domain" description="STAS" evidence="1">
    <location>
        <begin position="32"/>
        <end position="109"/>
    </location>
</feature>
<dbReference type="InterPro" id="IPR036513">
    <property type="entry name" value="STAS_dom_sf"/>
</dbReference>
<dbReference type="SUPFAM" id="SSF52091">
    <property type="entry name" value="SpoIIaa-like"/>
    <property type="match status" value="1"/>
</dbReference>
<sequence>MGDGREHMDQGAPAGCRVKVEIGVLADGARARLSGDLDISCVASAKAALLDAIECHPELEFDLSGIRRLDAAGMQLLILCKRMASQRRHGLRLVDHSPAVIEQFELFNLAAVFGDPMVVPARSNEG</sequence>
<dbReference type="PROSITE" id="PS50801">
    <property type="entry name" value="STAS"/>
    <property type="match status" value="1"/>
</dbReference>
<dbReference type="InterPro" id="IPR052746">
    <property type="entry name" value="MlaB_ABC_Transporter"/>
</dbReference>
<organism evidence="2 3">
    <name type="scientific">Aerolutibacter ruishenii</name>
    <dbReference type="NCBI Taxonomy" id="686800"/>
    <lineage>
        <taxon>Bacteria</taxon>
        <taxon>Pseudomonadati</taxon>
        <taxon>Pseudomonadota</taxon>
        <taxon>Gammaproteobacteria</taxon>
        <taxon>Lysobacterales</taxon>
        <taxon>Lysobacteraceae</taxon>
        <taxon>Aerolutibacter</taxon>
    </lineage>
</organism>
<evidence type="ECO:0000313" key="3">
    <source>
        <dbReference type="Proteomes" id="UP000316471"/>
    </source>
</evidence>
<dbReference type="Pfam" id="PF13466">
    <property type="entry name" value="STAS_2"/>
    <property type="match status" value="1"/>
</dbReference>
<name>A0A562LK25_9GAMM</name>
<evidence type="ECO:0000259" key="1">
    <source>
        <dbReference type="PROSITE" id="PS50801"/>
    </source>
</evidence>
<accession>A0A562LK25</accession>
<proteinExistence type="predicted"/>
<gene>
    <name evidence="2" type="ORF">IP93_02592</name>
</gene>
<protein>
    <submittedName>
        <fullName evidence="2">Anti-anti-sigma factor</fullName>
    </submittedName>
</protein>
<evidence type="ECO:0000313" key="2">
    <source>
        <dbReference type="EMBL" id="TWI07984.1"/>
    </source>
</evidence>
<comment type="caution">
    <text evidence="2">The sequence shown here is derived from an EMBL/GenBank/DDBJ whole genome shotgun (WGS) entry which is preliminary data.</text>
</comment>
<dbReference type="PANTHER" id="PTHR35849:SF2">
    <property type="entry name" value="BLR2341 PROTEIN"/>
    <property type="match status" value="1"/>
</dbReference>
<dbReference type="Proteomes" id="UP000316471">
    <property type="component" value="Unassembled WGS sequence"/>
</dbReference>